<dbReference type="Proteomes" id="UP000018850">
    <property type="component" value="Unassembled WGS sequence"/>
</dbReference>
<accession>W2UQ59</accession>
<sequence length="299" mass="34704">MIHNATQILLLNSEPIISNSKNGNLTFLNYLFCYAKKYNKPQYANYAFETLEFILVEELSVSSPVDHLGVINIGYCIMDFMDNGFFESDDIDEILSIIDHYAISETERLSRTNFIDSYIPDLALLGFYYLSRLKYANNNEVHLRLKEHLQIVFFELYNASERLMEVNKYVRILCFELFEKTTLHPYVGHFSKKCHKVLISDPRSLTYTYKNLLIDLEIIQENEKLSSEELLVEIEGLIPQRINSIYSGKGNDVKSKLIELVLLSNMLLIKEKDGKIIYVLNMINELLRNQSNEVLLGAI</sequence>
<comment type="caution">
    <text evidence="1">The sequence shown here is derived from an EMBL/GenBank/DDBJ whole genome shotgun (WGS) entry which is preliminary data.</text>
</comment>
<reference evidence="1 2" key="2">
    <citation type="journal article" date="2016" name="Genome Announc.">
        <title>Draft Genome Sequence of Zhouia amylolytica AD3, Isolated from Tidal Flat Sediment.</title>
        <authorList>
            <person name="Jia B."/>
            <person name="Jin H.M."/>
            <person name="Lee H.J."/>
            <person name="Jeon C.O."/>
        </authorList>
    </citation>
    <scope>NUCLEOTIDE SEQUENCE [LARGE SCALE GENOMIC DNA]</scope>
    <source>
        <strain evidence="1 2">AD3</strain>
    </source>
</reference>
<dbReference type="AlphaFoldDB" id="W2UQ59"/>
<organism evidence="1 2">
    <name type="scientific">Zhouia amylolytica AD3</name>
    <dbReference type="NCBI Taxonomy" id="1286632"/>
    <lineage>
        <taxon>Bacteria</taxon>
        <taxon>Pseudomonadati</taxon>
        <taxon>Bacteroidota</taxon>
        <taxon>Flavobacteriia</taxon>
        <taxon>Flavobacteriales</taxon>
        <taxon>Flavobacteriaceae</taxon>
        <taxon>Zhouia</taxon>
    </lineage>
</organism>
<protein>
    <submittedName>
        <fullName evidence="1">Uncharacterized protein</fullName>
    </submittedName>
</protein>
<evidence type="ECO:0000313" key="1">
    <source>
        <dbReference type="EMBL" id="ETN96138.1"/>
    </source>
</evidence>
<reference evidence="2" key="1">
    <citation type="submission" date="2013-11" db="EMBL/GenBank/DDBJ databases">
        <title>Draft genome sequence from a member of Zhouia, isolated tidal flat.</title>
        <authorList>
            <person name="Jin H."/>
            <person name="Jeon C.O."/>
        </authorList>
    </citation>
    <scope>NUCLEOTIDE SEQUENCE [LARGE SCALE GENOMIC DNA]</scope>
    <source>
        <strain evidence="2">AD3</strain>
    </source>
</reference>
<proteinExistence type="predicted"/>
<evidence type="ECO:0000313" key="2">
    <source>
        <dbReference type="Proteomes" id="UP000018850"/>
    </source>
</evidence>
<gene>
    <name evidence="1" type="ORF">P278_09650</name>
</gene>
<keyword evidence="2" id="KW-1185">Reference proteome</keyword>
<dbReference type="EMBL" id="AYXY01000018">
    <property type="protein sequence ID" value="ETN96138.1"/>
    <property type="molecule type" value="Genomic_DNA"/>
</dbReference>
<dbReference type="RefSeq" id="WP_038263186.1">
    <property type="nucleotide sequence ID" value="NZ_AYXY01000018.1"/>
</dbReference>
<name>W2UQ59_9FLAO</name>